<keyword evidence="11" id="KW-1185">Reference proteome</keyword>
<keyword evidence="2" id="KW-0479">Metal-binding</keyword>
<evidence type="ECO:0000313" key="11">
    <source>
        <dbReference type="Proteomes" id="UP000663760"/>
    </source>
</evidence>
<keyword evidence="5" id="KW-0805">Transcription regulation</keyword>
<dbReference type="AlphaFoldDB" id="A0A7I8K6A9"/>
<evidence type="ECO:0000313" key="10">
    <source>
        <dbReference type="EMBL" id="CAA7393151.1"/>
    </source>
</evidence>
<keyword evidence="3" id="KW-0863">Zinc-finger</keyword>
<feature type="compositionally biased region" description="Low complexity" evidence="8">
    <location>
        <begin position="253"/>
        <end position="268"/>
    </location>
</feature>
<evidence type="ECO:0000259" key="9">
    <source>
        <dbReference type="PROSITE" id="PS51916"/>
    </source>
</evidence>
<feature type="region of interest" description="Disordered" evidence="8">
    <location>
        <begin position="241"/>
        <end position="310"/>
    </location>
</feature>
<dbReference type="PANTHER" id="PTHR46855">
    <property type="entry name" value="OSJNBB0038F03.10 PROTEIN"/>
    <property type="match status" value="1"/>
</dbReference>
<evidence type="ECO:0000256" key="4">
    <source>
        <dbReference type="ARBA" id="ARBA00022833"/>
    </source>
</evidence>
<keyword evidence="7" id="KW-0539">Nucleus</keyword>
<dbReference type="InterPro" id="IPR044867">
    <property type="entry name" value="DEUBAD_dom"/>
</dbReference>
<gene>
    <name evidence="10" type="ORF">SI8410_03003944</name>
</gene>
<evidence type="ECO:0000256" key="1">
    <source>
        <dbReference type="ARBA" id="ARBA00004123"/>
    </source>
</evidence>
<evidence type="ECO:0000256" key="2">
    <source>
        <dbReference type="ARBA" id="ARBA00022723"/>
    </source>
</evidence>
<dbReference type="PROSITE" id="PS51916">
    <property type="entry name" value="DEUBAD"/>
    <property type="match status" value="1"/>
</dbReference>
<evidence type="ECO:0000256" key="7">
    <source>
        <dbReference type="ARBA" id="ARBA00023242"/>
    </source>
</evidence>
<feature type="compositionally biased region" description="Basic and acidic residues" evidence="8">
    <location>
        <begin position="97"/>
        <end position="119"/>
    </location>
</feature>
<dbReference type="InterPro" id="IPR028020">
    <property type="entry name" value="ASX_DEUBAD_dom"/>
</dbReference>
<dbReference type="EMBL" id="LR746266">
    <property type="protein sequence ID" value="CAA7393151.1"/>
    <property type="molecule type" value="Genomic_DNA"/>
</dbReference>
<protein>
    <recommendedName>
        <fullName evidence="9">DEUBAD domain-containing protein</fullName>
    </recommendedName>
</protein>
<feature type="compositionally biased region" description="Polar residues" evidence="8">
    <location>
        <begin position="294"/>
        <end position="310"/>
    </location>
</feature>
<dbReference type="PANTHER" id="PTHR46855:SF1">
    <property type="entry name" value="GATA TRANSCRIPTION FACTOR 26"/>
    <property type="match status" value="1"/>
</dbReference>
<dbReference type="GO" id="GO:0008270">
    <property type="term" value="F:zinc ion binding"/>
    <property type="evidence" value="ECO:0007669"/>
    <property type="project" value="UniProtKB-KW"/>
</dbReference>
<accession>A0A7I8K6A9</accession>
<comment type="subcellular location">
    <subcellularLocation>
        <location evidence="1">Nucleus</location>
    </subcellularLocation>
</comment>
<dbReference type="GO" id="GO:0005634">
    <property type="term" value="C:nucleus"/>
    <property type="evidence" value="ECO:0007669"/>
    <property type="project" value="UniProtKB-SubCell"/>
</dbReference>
<evidence type="ECO:0000256" key="5">
    <source>
        <dbReference type="ARBA" id="ARBA00023015"/>
    </source>
</evidence>
<dbReference type="Pfam" id="PF13919">
    <property type="entry name" value="ASXH"/>
    <property type="match status" value="1"/>
</dbReference>
<dbReference type="InterPro" id="IPR044589">
    <property type="entry name" value="GATA26/27"/>
</dbReference>
<feature type="region of interest" description="Disordered" evidence="8">
    <location>
        <begin position="383"/>
        <end position="402"/>
    </location>
</feature>
<evidence type="ECO:0000256" key="8">
    <source>
        <dbReference type="SAM" id="MobiDB-lite"/>
    </source>
</evidence>
<proteinExistence type="predicted"/>
<evidence type="ECO:0000256" key="3">
    <source>
        <dbReference type="ARBA" id="ARBA00022771"/>
    </source>
</evidence>
<feature type="compositionally biased region" description="Low complexity" evidence="8">
    <location>
        <begin position="384"/>
        <end position="395"/>
    </location>
</feature>
<feature type="region of interest" description="Disordered" evidence="8">
    <location>
        <begin position="88"/>
        <end position="119"/>
    </location>
</feature>
<dbReference type="Gene3D" id="1.10.2020.20">
    <property type="match status" value="1"/>
</dbReference>
<keyword evidence="6" id="KW-0804">Transcription</keyword>
<dbReference type="OrthoDB" id="515401at2759"/>
<dbReference type="InterPro" id="IPR038108">
    <property type="entry name" value="RPN13_DEUBAD_sf"/>
</dbReference>
<dbReference type="Proteomes" id="UP000663760">
    <property type="component" value="Chromosome 3"/>
</dbReference>
<organism evidence="10 11">
    <name type="scientific">Spirodela intermedia</name>
    <name type="common">Intermediate duckweed</name>
    <dbReference type="NCBI Taxonomy" id="51605"/>
    <lineage>
        <taxon>Eukaryota</taxon>
        <taxon>Viridiplantae</taxon>
        <taxon>Streptophyta</taxon>
        <taxon>Embryophyta</taxon>
        <taxon>Tracheophyta</taxon>
        <taxon>Spermatophyta</taxon>
        <taxon>Magnoliopsida</taxon>
        <taxon>Liliopsida</taxon>
        <taxon>Araceae</taxon>
        <taxon>Lemnoideae</taxon>
        <taxon>Spirodela</taxon>
    </lineage>
</organism>
<sequence>MGRPKPSSVEKLTRDLHSILHQQASYISGSPEDELLYETETPWGSVEIGNGGVLIRHPNAAILEDESEASSLPIDNKLATASEAYSGASSLPVNSVGKEDPVDEKVKRTPPAEEHARRDKVPLEKFSMLRCKDSPLTYVDLTEIVNLEVFMRHLTSEEQQQLMKYLPSIDAARPPESLKSMFQSPQFTENMSYYRQLLADGTFDMNGSGVTADESRALKKLVLTSSLKSKWVEYHTKIKSSRNNEAKRRKGVRTGPGLLGSSSSVPLRRPNDRLSQNPPEKKSSIKSPKRSSKLRVTNLRSLKSPQPNSMENTLSIFSPRGMLASPLQVNPLLDSLQFDGEDSDQDLLLEVRTNGSFPEAELLSETWKQNAGLNSMSAESGIESISYNPTSSSSSQPLKRWD</sequence>
<reference evidence="10" key="1">
    <citation type="submission" date="2020-02" db="EMBL/GenBank/DDBJ databases">
        <authorList>
            <person name="Scholz U."/>
            <person name="Mascher M."/>
            <person name="Fiebig A."/>
        </authorList>
    </citation>
    <scope>NUCLEOTIDE SEQUENCE</scope>
</reference>
<keyword evidence="4" id="KW-0862">Zinc</keyword>
<name>A0A7I8K6A9_SPIIN</name>
<evidence type="ECO:0000256" key="6">
    <source>
        <dbReference type="ARBA" id="ARBA00023163"/>
    </source>
</evidence>
<feature type="domain" description="DEUBAD" evidence="9">
    <location>
        <begin position="132"/>
        <end position="244"/>
    </location>
</feature>